<dbReference type="eggNOG" id="ENOG50330RV">
    <property type="taxonomic scope" value="Bacteria"/>
</dbReference>
<feature type="domain" description="PilZ" evidence="1">
    <location>
        <begin position="105"/>
        <end position="180"/>
    </location>
</feature>
<dbReference type="PATRIC" id="fig|765913.3.peg.2242"/>
<dbReference type="RefSeq" id="WP_007040915.1">
    <property type="nucleotide sequence ID" value="NZ_AFWT01000014.1"/>
</dbReference>
<comment type="caution">
    <text evidence="2">The sequence shown here is derived from an EMBL/GenBank/DDBJ whole genome shotgun (WGS) entry which is preliminary data.</text>
</comment>
<accession>G2E1N9</accession>
<dbReference type="GO" id="GO:0035438">
    <property type="term" value="F:cyclic-di-GMP binding"/>
    <property type="evidence" value="ECO:0007669"/>
    <property type="project" value="InterPro"/>
</dbReference>
<proteinExistence type="predicted"/>
<dbReference type="OrthoDB" id="5567005at2"/>
<dbReference type="Gene3D" id="2.40.10.220">
    <property type="entry name" value="predicted glycosyltransferase like domains"/>
    <property type="match status" value="1"/>
</dbReference>
<sequence length="194" mass="22065">MTEDKPSTAEQERRRFFRIDDEVGLVLTPVAASEEEAAIATHQGNINRVGLLNELRGMRYEHLPQQRSLESKFPTVASYIRILERQLDILARAIDGQDDFPNEPNTTANISAQGLSLITDTVFTMDSMVSVKLALFPDHCRIEALGRVVRGETTSSKADVAIEFTHLREADREALIRHIYLLQRQRLQARYEDD</sequence>
<dbReference type="InterPro" id="IPR009875">
    <property type="entry name" value="PilZ_domain"/>
</dbReference>
<dbReference type="EMBL" id="AFWT01000014">
    <property type="protein sequence ID" value="EGV31097.1"/>
    <property type="molecule type" value="Genomic_DNA"/>
</dbReference>
<organism evidence="2 3">
    <name type="scientific">Thiorhodococcus drewsii AZ1</name>
    <dbReference type="NCBI Taxonomy" id="765913"/>
    <lineage>
        <taxon>Bacteria</taxon>
        <taxon>Pseudomonadati</taxon>
        <taxon>Pseudomonadota</taxon>
        <taxon>Gammaproteobacteria</taxon>
        <taxon>Chromatiales</taxon>
        <taxon>Chromatiaceae</taxon>
        <taxon>Thiorhodococcus</taxon>
    </lineage>
</organism>
<dbReference type="Pfam" id="PF07238">
    <property type="entry name" value="PilZ"/>
    <property type="match status" value="1"/>
</dbReference>
<reference evidence="2 3" key="1">
    <citation type="submission" date="2011-06" db="EMBL/GenBank/DDBJ databases">
        <title>The draft genome of Thiorhodococcus drewsii AZ1.</title>
        <authorList>
            <consortium name="US DOE Joint Genome Institute (JGI-PGF)"/>
            <person name="Lucas S."/>
            <person name="Han J."/>
            <person name="Lapidus A."/>
            <person name="Cheng J.-F."/>
            <person name="Goodwin L."/>
            <person name="Pitluck S."/>
            <person name="Peters L."/>
            <person name="Land M.L."/>
            <person name="Hauser L."/>
            <person name="Vogl K."/>
            <person name="Liu Z."/>
            <person name="Imhoff J."/>
            <person name="Thiel V."/>
            <person name="Frigaard N.-U."/>
            <person name="Bryant D.A."/>
            <person name="Woyke T.J."/>
        </authorList>
    </citation>
    <scope>NUCLEOTIDE SEQUENCE [LARGE SCALE GENOMIC DNA]</scope>
    <source>
        <strain evidence="2 3">AZ1</strain>
    </source>
</reference>
<dbReference type="STRING" id="765913.ThidrDRAFT_2202"/>
<dbReference type="Proteomes" id="UP000004200">
    <property type="component" value="Unassembled WGS sequence"/>
</dbReference>
<dbReference type="AlphaFoldDB" id="G2E1N9"/>
<gene>
    <name evidence="2" type="ORF">ThidrDRAFT_2202</name>
</gene>
<keyword evidence="3" id="KW-1185">Reference proteome</keyword>
<name>G2E1N9_9GAMM</name>
<evidence type="ECO:0000313" key="3">
    <source>
        <dbReference type="Proteomes" id="UP000004200"/>
    </source>
</evidence>
<protein>
    <submittedName>
        <fullName evidence="2">Type IV pilus assembly PilZ</fullName>
    </submittedName>
</protein>
<evidence type="ECO:0000313" key="2">
    <source>
        <dbReference type="EMBL" id="EGV31097.1"/>
    </source>
</evidence>
<evidence type="ECO:0000259" key="1">
    <source>
        <dbReference type="Pfam" id="PF07238"/>
    </source>
</evidence>